<dbReference type="GO" id="GO:0051604">
    <property type="term" value="P:protein maturation"/>
    <property type="evidence" value="ECO:0007669"/>
    <property type="project" value="UniProtKB-UniRule"/>
</dbReference>
<name>A0AAU0UH19_9FIRM</name>
<dbReference type="NCBIfam" id="TIGR00299">
    <property type="entry name" value="nickel pincer cofactor biosynthesis protein LarC"/>
    <property type="match status" value="1"/>
</dbReference>
<evidence type="ECO:0000256" key="2">
    <source>
        <dbReference type="HAMAP-Rule" id="MF_01074"/>
    </source>
</evidence>
<dbReference type="Gene3D" id="3.10.20.300">
    <property type="entry name" value="mk0293 like domain"/>
    <property type="match status" value="1"/>
</dbReference>
<keyword evidence="4" id="KW-1185">Reference proteome</keyword>
<keyword evidence="1 2" id="KW-0533">Nickel</keyword>
<organism evidence="3 4">
    <name type="scientific">Metallumcola ferriviriculae</name>
    <dbReference type="NCBI Taxonomy" id="3039180"/>
    <lineage>
        <taxon>Bacteria</taxon>
        <taxon>Bacillati</taxon>
        <taxon>Bacillota</taxon>
        <taxon>Clostridia</taxon>
        <taxon>Neomoorellales</taxon>
        <taxon>Desulfitibacteraceae</taxon>
        <taxon>Metallumcola</taxon>
    </lineage>
</organism>
<dbReference type="Proteomes" id="UP001329915">
    <property type="component" value="Chromosome"/>
</dbReference>
<protein>
    <recommendedName>
        <fullName evidence="2">Pyridinium-3,5-bisthiocarboxylic acid mononucleotide nickel insertion protein</fullName>
        <shortName evidence="2">P2TMN nickel insertion protein</shortName>
        <ecNumber evidence="2">4.99.1.12</ecNumber>
    </recommendedName>
    <alternativeName>
        <fullName evidence="2">Nickel-pincer cofactor biosynthesis protein LarC</fullName>
    </alternativeName>
</protein>
<dbReference type="EC" id="4.99.1.12" evidence="2"/>
<proteinExistence type="inferred from homology"/>
<comment type="similarity">
    <text evidence="2">Belongs to the LarC family.</text>
</comment>
<dbReference type="Gene3D" id="3.30.70.1380">
    <property type="entry name" value="Transcriptional regulatory protein pf0864 domain like"/>
    <property type="match status" value="1"/>
</dbReference>
<dbReference type="PANTHER" id="PTHR36566:SF1">
    <property type="entry name" value="PYRIDINIUM-3,5-BISTHIOCARBOXYLIC ACID MONONUCLEOTIDE NICKEL INSERTION PROTEIN"/>
    <property type="match status" value="1"/>
</dbReference>
<sequence>MKTAIFQCPTGISGNMFLGALADAGLDWPLFLDTLQNNLPLEGYSLQKSAVVKNGLATTLVNVTFQSQDEHRHLWHIKDIIFNSTLPIIVKERSFEVFKRLAAAEAAAHNCSVEDVHFHEVGAIDAIVDIVGTVLALHLLGIKKIYCSPLPFGSGFVKCEHGTLPVPGPAVLRLMEGFPIGEPPPGCHGELTTPTGAALMTTLANFSESANFILEKTGFGAGSRDLPIPNAARVLIGQSGSHSTYWERISIIETNIDDMNPEFFGYLMQNLFQAGALDVFYTPVYMKGNRPGTLVTALCNPGDLQKLMNVFQTETTSLGFRFREETRVTAQRKFIAVNTIHGPVNVKISTFGTSIIIAPEYQDCLDLAVSSRVPLKEVYDEAKVLAWQSTTNNK</sequence>
<dbReference type="HAMAP" id="MF_01074">
    <property type="entry name" value="LarC"/>
    <property type="match status" value="1"/>
</dbReference>
<evidence type="ECO:0000256" key="1">
    <source>
        <dbReference type="ARBA" id="ARBA00022596"/>
    </source>
</evidence>
<evidence type="ECO:0000313" key="3">
    <source>
        <dbReference type="EMBL" id="WRO20557.1"/>
    </source>
</evidence>
<dbReference type="KEGG" id="dbc:MFMK1_000339"/>
<reference evidence="3 4" key="1">
    <citation type="submission" date="2023-04" db="EMBL/GenBank/DDBJ databases">
        <authorList>
            <person name="Hsu D."/>
        </authorList>
    </citation>
    <scope>NUCLEOTIDE SEQUENCE [LARGE SCALE GENOMIC DNA]</scope>
    <source>
        <strain evidence="3 4">MK1</strain>
    </source>
</reference>
<dbReference type="RefSeq" id="WP_366923450.1">
    <property type="nucleotide sequence ID" value="NZ_CP121694.1"/>
</dbReference>
<evidence type="ECO:0000313" key="4">
    <source>
        <dbReference type="Proteomes" id="UP001329915"/>
    </source>
</evidence>
<dbReference type="EMBL" id="CP121694">
    <property type="protein sequence ID" value="WRO20557.1"/>
    <property type="molecule type" value="Genomic_DNA"/>
</dbReference>
<dbReference type="Pfam" id="PF01969">
    <property type="entry name" value="Ni_insertion"/>
    <property type="match status" value="1"/>
</dbReference>
<dbReference type="GO" id="GO:0016829">
    <property type="term" value="F:lyase activity"/>
    <property type="evidence" value="ECO:0007669"/>
    <property type="project" value="UniProtKB-UniRule"/>
</dbReference>
<dbReference type="GO" id="GO:0016151">
    <property type="term" value="F:nickel cation binding"/>
    <property type="evidence" value="ECO:0007669"/>
    <property type="project" value="UniProtKB-UniRule"/>
</dbReference>
<comment type="catalytic activity">
    <reaction evidence="2">
        <text>Ni(II)-pyridinium-3,5-bisthiocarboxylate mononucleotide = pyridinium-3,5-bisthiocarboxylate mononucleotide + Ni(2+)</text>
        <dbReference type="Rhea" id="RHEA:54784"/>
        <dbReference type="ChEBI" id="CHEBI:49786"/>
        <dbReference type="ChEBI" id="CHEBI:137372"/>
        <dbReference type="ChEBI" id="CHEBI:137373"/>
        <dbReference type="EC" id="4.99.1.12"/>
    </reaction>
</comment>
<comment type="function">
    <text evidence="2">Involved in the biosynthesis of a nickel-pincer cofactor ((SCS)Ni(II) pincer complex). Binds Ni(2+), and functions in nickel delivery to pyridinium-3,5-bisthiocarboxylic acid mononucleotide (P2TMN), to form the mature cofactor. Is thus probably required for the activation of nickel-pincer cofactor-dependent enzymes.</text>
</comment>
<gene>
    <name evidence="2 3" type="primary">larC</name>
    <name evidence="3" type="ORF">MFMK1_000339</name>
</gene>
<keyword evidence="2" id="KW-0456">Lyase</keyword>
<dbReference type="InterPro" id="IPR002822">
    <property type="entry name" value="Ni_insertion"/>
</dbReference>
<accession>A0AAU0UH19</accession>
<dbReference type="AlphaFoldDB" id="A0AAU0UH19"/>
<dbReference type="PANTHER" id="PTHR36566">
    <property type="entry name" value="NICKEL INSERTION PROTEIN-RELATED"/>
    <property type="match status" value="1"/>
</dbReference>